<feature type="domain" description="PAC" evidence="5">
    <location>
        <begin position="382"/>
        <end position="435"/>
    </location>
</feature>
<dbReference type="VEuPathDB" id="FungiDB:GGTG_12596"/>
<reference evidence="7" key="4">
    <citation type="journal article" date="2015" name="G3 (Bethesda)">
        <title>Genome sequences of three phytopathogenic species of the Magnaporthaceae family of fungi.</title>
        <authorList>
            <person name="Okagaki L.H."/>
            <person name="Nunes C.C."/>
            <person name="Sailsbery J."/>
            <person name="Clay B."/>
            <person name="Brown D."/>
            <person name="John T."/>
            <person name="Oh Y."/>
            <person name="Young N."/>
            <person name="Fitzgerald M."/>
            <person name="Haas B.J."/>
            <person name="Zeng Q."/>
            <person name="Young S."/>
            <person name="Adiconis X."/>
            <person name="Fan L."/>
            <person name="Levin J.Z."/>
            <person name="Mitchell T.K."/>
            <person name="Okubara P.A."/>
            <person name="Farman M.L."/>
            <person name="Kohn L.M."/>
            <person name="Birren B."/>
            <person name="Ma L.-J."/>
            <person name="Dean R.A."/>
        </authorList>
    </citation>
    <scope>NUCLEOTIDE SEQUENCE</scope>
    <source>
        <strain evidence="7">R3-111a-1</strain>
    </source>
</reference>
<feature type="region of interest" description="Disordered" evidence="4">
    <location>
        <begin position="468"/>
        <end position="493"/>
    </location>
</feature>
<evidence type="ECO:0000313" key="7">
    <source>
        <dbReference type="EnsemblFungi" id="EJT69713"/>
    </source>
</evidence>
<evidence type="ECO:0000259" key="5">
    <source>
        <dbReference type="PROSITE" id="PS50113"/>
    </source>
</evidence>
<dbReference type="PANTHER" id="PTHR47429">
    <property type="entry name" value="PROTEIN TWIN LOV 1"/>
    <property type="match status" value="1"/>
</dbReference>
<name>J3PGH1_GAET3</name>
<dbReference type="InterPro" id="IPR000014">
    <property type="entry name" value="PAS"/>
</dbReference>
<dbReference type="STRING" id="644352.J3PGH1"/>
<feature type="region of interest" description="Disordered" evidence="4">
    <location>
        <begin position="550"/>
        <end position="575"/>
    </location>
</feature>
<dbReference type="Proteomes" id="UP000006039">
    <property type="component" value="Unassembled WGS sequence"/>
</dbReference>
<proteinExistence type="predicted"/>
<evidence type="ECO:0000313" key="8">
    <source>
        <dbReference type="Proteomes" id="UP000006039"/>
    </source>
</evidence>
<dbReference type="InterPro" id="IPR000700">
    <property type="entry name" value="PAS-assoc_C"/>
</dbReference>
<dbReference type="PANTHER" id="PTHR47429:SF9">
    <property type="entry name" value="PAS DOMAIN-CONTAINING PROTEIN"/>
    <property type="match status" value="1"/>
</dbReference>
<reference evidence="7" key="5">
    <citation type="submission" date="2018-04" db="UniProtKB">
        <authorList>
            <consortium name="EnsemblFungi"/>
        </authorList>
    </citation>
    <scope>IDENTIFICATION</scope>
    <source>
        <strain evidence="7">R3-111a-1</strain>
    </source>
</reference>
<dbReference type="RefSeq" id="XP_009228761.1">
    <property type="nucleotide sequence ID" value="XM_009230497.1"/>
</dbReference>
<evidence type="ECO:0000256" key="2">
    <source>
        <dbReference type="ARBA" id="ARBA00022643"/>
    </source>
</evidence>
<dbReference type="InterPro" id="IPR035965">
    <property type="entry name" value="PAS-like_dom_sf"/>
</dbReference>
<reference evidence="6" key="3">
    <citation type="submission" date="2010-09" db="EMBL/GenBank/DDBJ databases">
        <title>Annotation of Gaeumannomyces graminis var. tritici R3-111a-1.</title>
        <authorList>
            <consortium name="The Broad Institute Genome Sequencing Platform"/>
            <person name="Ma L.-J."/>
            <person name="Dead R."/>
            <person name="Young S.K."/>
            <person name="Zeng Q."/>
            <person name="Gargeya S."/>
            <person name="Fitzgerald M."/>
            <person name="Haas B."/>
            <person name="Abouelleil A."/>
            <person name="Alvarado L."/>
            <person name="Arachchi H.M."/>
            <person name="Berlin A."/>
            <person name="Brown A."/>
            <person name="Chapman S.B."/>
            <person name="Chen Z."/>
            <person name="Dunbar C."/>
            <person name="Freedman E."/>
            <person name="Gearin G."/>
            <person name="Gellesch M."/>
            <person name="Goldberg J."/>
            <person name="Griggs A."/>
            <person name="Gujja S."/>
            <person name="Heiman D."/>
            <person name="Howarth C."/>
            <person name="Larson L."/>
            <person name="Lui A."/>
            <person name="MacDonald P.J.P."/>
            <person name="Mehta T."/>
            <person name="Montmayeur A."/>
            <person name="Murphy C."/>
            <person name="Neiman D."/>
            <person name="Pearson M."/>
            <person name="Priest M."/>
            <person name="Roberts A."/>
            <person name="Saif S."/>
            <person name="Shea T."/>
            <person name="Shenoy N."/>
            <person name="Sisk P."/>
            <person name="Stolte C."/>
            <person name="Sykes S."/>
            <person name="Yandava C."/>
            <person name="Wortman J."/>
            <person name="Nusbaum C."/>
            <person name="Birren B."/>
        </authorList>
    </citation>
    <scope>NUCLEOTIDE SEQUENCE</scope>
    <source>
        <strain evidence="6">R3-111a-1</strain>
    </source>
</reference>
<evidence type="ECO:0000256" key="1">
    <source>
        <dbReference type="ARBA" id="ARBA00022630"/>
    </source>
</evidence>
<gene>
    <name evidence="7" type="primary">20353054</name>
    <name evidence="6" type="ORF">GGTG_12596</name>
</gene>
<accession>J3PGH1</accession>
<dbReference type="Pfam" id="PF13426">
    <property type="entry name" value="PAS_9"/>
    <property type="match status" value="1"/>
</dbReference>
<protein>
    <recommendedName>
        <fullName evidence="5">PAC domain-containing protein</fullName>
    </recommendedName>
</protein>
<reference evidence="6" key="2">
    <citation type="submission" date="2010-07" db="EMBL/GenBank/DDBJ databases">
        <authorList>
            <consortium name="The Broad Institute Genome Sequencing Platform"/>
            <consortium name="Broad Institute Genome Sequencing Center for Infectious Disease"/>
            <person name="Ma L.-J."/>
            <person name="Dead R."/>
            <person name="Young S."/>
            <person name="Zeng Q."/>
            <person name="Koehrsen M."/>
            <person name="Alvarado L."/>
            <person name="Berlin A."/>
            <person name="Chapman S.B."/>
            <person name="Chen Z."/>
            <person name="Freedman E."/>
            <person name="Gellesch M."/>
            <person name="Goldberg J."/>
            <person name="Griggs A."/>
            <person name="Gujja S."/>
            <person name="Heilman E.R."/>
            <person name="Heiman D."/>
            <person name="Hepburn T."/>
            <person name="Howarth C."/>
            <person name="Jen D."/>
            <person name="Larson L."/>
            <person name="Mehta T."/>
            <person name="Neiman D."/>
            <person name="Pearson M."/>
            <person name="Roberts A."/>
            <person name="Saif S."/>
            <person name="Shea T."/>
            <person name="Shenoy N."/>
            <person name="Sisk P."/>
            <person name="Stolte C."/>
            <person name="Sykes S."/>
            <person name="Walk T."/>
            <person name="White J."/>
            <person name="Yandava C."/>
            <person name="Haas B."/>
            <person name="Nusbaum C."/>
            <person name="Birren B."/>
        </authorList>
    </citation>
    <scope>NUCLEOTIDE SEQUENCE</scope>
    <source>
        <strain evidence="6">R3-111a-1</strain>
    </source>
</reference>
<dbReference type="PROSITE" id="PS50113">
    <property type="entry name" value="PAC"/>
    <property type="match status" value="1"/>
</dbReference>
<evidence type="ECO:0000256" key="4">
    <source>
        <dbReference type="SAM" id="MobiDB-lite"/>
    </source>
</evidence>
<feature type="region of interest" description="Disordered" evidence="4">
    <location>
        <begin position="714"/>
        <end position="738"/>
    </location>
</feature>
<keyword evidence="3" id="KW-0157">Chromophore</keyword>
<dbReference type="EnsemblFungi" id="EJT69713">
    <property type="protein sequence ID" value="EJT69713"/>
    <property type="gene ID" value="GGTG_12596"/>
</dbReference>
<dbReference type="eggNOG" id="ENOG502QXB0">
    <property type="taxonomic scope" value="Eukaryota"/>
</dbReference>
<dbReference type="EMBL" id="GL385403">
    <property type="protein sequence ID" value="EJT69713.1"/>
    <property type="molecule type" value="Genomic_DNA"/>
</dbReference>
<feature type="region of interest" description="Disordered" evidence="4">
    <location>
        <begin position="781"/>
        <end position="837"/>
    </location>
</feature>
<dbReference type="AlphaFoldDB" id="J3PGH1"/>
<keyword evidence="2" id="KW-0288">FMN</keyword>
<evidence type="ECO:0000256" key="3">
    <source>
        <dbReference type="ARBA" id="ARBA00022991"/>
    </source>
</evidence>
<dbReference type="SUPFAM" id="SSF55785">
    <property type="entry name" value="PYP-like sensor domain (PAS domain)"/>
    <property type="match status" value="1"/>
</dbReference>
<dbReference type="Gene3D" id="3.30.450.20">
    <property type="entry name" value="PAS domain"/>
    <property type="match status" value="1"/>
</dbReference>
<keyword evidence="1" id="KW-0285">Flavoprotein</keyword>
<organism evidence="6">
    <name type="scientific">Gaeumannomyces tritici (strain R3-111a-1)</name>
    <name type="common">Wheat and barley take-all root rot fungus</name>
    <name type="synonym">Gaeumannomyces graminis var. tritici</name>
    <dbReference type="NCBI Taxonomy" id="644352"/>
    <lineage>
        <taxon>Eukaryota</taxon>
        <taxon>Fungi</taxon>
        <taxon>Dikarya</taxon>
        <taxon>Ascomycota</taxon>
        <taxon>Pezizomycotina</taxon>
        <taxon>Sordariomycetes</taxon>
        <taxon>Sordariomycetidae</taxon>
        <taxon>Magnaporthales</taxon>
        <taxon>Magnaporthaceae</taxon>
        <taxon>Gaeumannomyces</taxon>
    </lineage>
</organism>
<dbReference type="HOGENOM" id="CLU_012260_2_0_1"/>
<reference evidence="8" key="1">
    <citation type="submission" date="2010-07" db="EMBL/GenBank/DDBJ databases">
        <title>The genome sequence of Gaeumannomyces graminis var. tritici strain R3-111a-1.</title>
        <authorList>
            <consortium name="The Broad Institute Genome Sequencing Platform"/>
            <person name="Ma L.-J."/>
            <person name="Dead R."/>
            <person name="Young S."/>
            <person name="Zeng Q."/>
            <person name="Koehrsen M."/>
            <person name="Alvarado L."/>
            <person name="Berlin A."/>
            <person name="Chapman S.B."/>
            <person name="Chen Z."/>
            <person name="Freedman E."/>
            <person name="Gellesch M."/>
            <person name="Goldberg J."/>
            <person name="Griggs A."/>
            <person name="Gujja S."/>
            <person name="Heilman E.R."/>
            <person name="Heiman D."/>
            <person name="Hepburn T."/>
            <person name="Howarth C."/>
            <person name="Jen D."/>
            <person name="Larson L."/>
            <person name="Mehta T."/>
            <person name="Neiman D."/>
            <person name="Pearson M."/>
            <person name="Roberts A."/>
            <person name="Saif S."/>
            <person name="Shea T."/>
            <person name="Shenoy N."/>
            <person name="Sisk P."/>
            <person name="Stolte C."/>
            <person name="Sykes S."/>
            <person name="Walk T."/>
            <person name="White J."/>
            <person name="Yandava C."/>
            <person name="Haas B."/>
            <person name="Nusbaum C."/>
            <person name="Birren B."/>
        </authorList>
    </citation>
    <scope>NUCLEOTIDE SEQUENCE [LARGE SCALE GENOMIC DNA]</scope>
    <source>
        <strain evidence="8">R3-111a-1</strain>
    </source>
</reference>
<feature type="compositionally biased region" description="Polar residues" evidence="4">
    <location>
        <begin position="821"/>
        <end position="830"/>
    </location>
</feature>
<sequence>MVCLGGGAEMSSISLPRSMSDLGGDDAADIPDIPMHRGQRNGATVFPDTVSTLTSVLPGIRSSKPGGGPISPKGIAYMQRSTTPGPAPGPLGRMVSPEPYDDSIMDTGTPYASTYQRSLLSARSKGVSIASTYLTSATSLAALQTKAADDDEALEPLAEEEIEPGSFDLVAPALGEAGLYSLERRSELLFSKEHLRKIFDDSILLQRFTTFLAAARPASLPLLIYYLDALKAMRALAYANAVVEALGPLDGHDFSKEQVAATANQSLATRAEAAFEALARDDMPAYITHVWIQTVSVSIKKRITGTLPPHLREMSEGLAEVFCLTDPSRHDNPIVFASEEFHRTTQYGMSYVLGRNCRFLQGPKTNPNSVKRLAEKIHAGKECFETFLNYRRDGSPFMNLLMVAPLYDSRGAVRYFIGAQVDVSGLAKDCVGLESLRRLVDEDEGLAMPNEERNASAAAVVAAAVANGNNTNGEATDGQTERTGSQGSGGSDRKTEIRELCEMFNLQEVETVRRHGGSMHRLQAEELVQAPEDLPPQQNWGKQRVLIQDEASSVGSAERDDEPLSPTGAGGGHEHVASAASAIPHAAGGDGDDSSGSGCAPHLSGRLTGVYEHYLLVRPAPSLKILFASPSLRVPGILQSHFMSKIGGSARVRDELTAALSDGHGVTAKVRWVSSVRNPGPGDGRHRWIHCTPLLGGNGAIGVWMVVITDDDGDGVGGGGGGPPRRLARDAPPVDPALGSRAAQVASRQSHRGGAAAAAAAAAHARKAALTGSLADVLMAGPPPPGVPAKSRARGDGESAISRRSGVSSQRSDPARPFHTAATTRSSSPYTLRIGDH</sequence>
<dbReference type="OrthoDB" id="447251at2759"/>
<keyword evidence="8" id="KW-1185">Reference proteome</keyword>
<evidence type="ECO:0000313" key="6">
    <source>
        <dbReference type="EMBL" id="EJT69713.1"/>
    </source>
</evidence>
<dbReference type="GO" id="GO:0005634">
    <property type="term" value="C:nucleus"/>
    <property type="evidence" value="ECO:0007669"/>
    <property type="project" value="TreeGrafter"/>
</dbReference>
<dbReference type="GeneID" id="20353054"/>